<evidence type="ECO:0000313" key="2">
    <source>
        <dbReference type="EMBL" id="MXU96810.1"/>
    </source>
</evidence>
<accession>A0A6B0V3H9</accession>
<feature type="region of interest" description="Disordered" evidence="1">
    <location>
        <begin position="1"/>
        <end position="35"/>
    </location>
</feature>
<proteinExistence type="predicted"/>
<feature type="compositionally biased region" description="Basic residues" evidence="1">
    <location>
        <begin position="7"/>
        <end position="22"/>
    </location>
</feature>
<dbReference type="EMBL" id="GIFC01014727">
    <property type="protein sequence ID" value="MXU96810.1"/>
    <property type="molecule type" value="Transcribed_RNA"/>
</dbReference>
<evidence type="ECO:0000256" key="1">
    <source>
        <dbReference type="SAM" id="MobiDB-lite"/>
    </source>
</evidence>
<protein>
    <submittedName>
        <fullName evidence="2">Uncharacterized protein</fullName>
    </submittedName>
</protein>
<name>A0A6B0V3H9_IXORI</name>
<dbReference type="AlphaFoldDB" id="A0A6B0V3H9"/>
<reference evidence="2" key="1">
    <citation type="submission" date="2019-12" db="EMBL/GenBank/DDBJ databases">
        <title>An insight into the sialome of adult female Ixodes ricinus ticks feeding for 6 days.</title>
        <authorList>
            <person name="Perner J."/>
            <person name="Ribeiro J.M.C."/>
        </authorList>
    </citation>
    <scope>NUCLEOTIDE SEQUENCE</scope>
    <source>
        <strain evidence="2">Semi-engorged</strain>
        <tissue evidence="2">Salivary glands</tissue>
    </source>
</reference>
<sequence length="230" mass="25594">MKATIQTRRRQSQWNSRQKRRCGVQAGPENPSTGFTSKEERIVENAAPGYCFLRTFSFVFCNHICHVPKHVRIFSFSLDCVVFRFRTWRSNLVFFRAEINLGVVQPPPDACLTRDGLCHVVTVATSFKHMNQEAGDEQTTAGTAEINLGVVQPPPDACLTRDGLCHVVTVATSFKHMNQEAGDEQTTAGTVSGDAGVPRITGNAPSMAHHLPQFDDEQDKWNAYLVKIES</sequence>
<organism evidence="2">
    <name type="scientific">Ixodes ricinus</name>
    <name type="common">Common tick</name>
    <name type="synonym">Acarus ricinus</name>
    <dbReference type="NCBI Taxonomy" id="34613"/>
    <lineage>
        <taxon>Eukaryota</taxon>
        <taxon>Metazoa</taxon>
        <taxon>Ecdysozoa</taxon>
        <taxon>Arthropoda</taxon>
        <taxon>Chelicerata</taxon>
        <taxon>Arachnida</taxon>
        <taxon>Acari</taxon>
        <taxon>Parasitiformes</taxon>
        <taxon>Ixodida</taxon>
        <taxon>Ixodoidea</taxon>
        <taxon>Ixodidae</taxon>
        <taxon>Ixodinae</taxon>
        <taxon>Ixodes</taxon>
    </lineage>
</organism>